<accession>A0A1G6Q5A4</accession>
<dbReference type="Pfam" id="PF20117">
    <property type="entry name" value="DUF6507"/>
    <property type="match status" value="1"/>
</dbReference>
<organism evidence="1 2">
    <name type="scientific">Microbacterium enclense</name>
    <dbReference type="NCBI Taxonomy" id="993073"/>
    <lineage>
        <taxon>Bacteria</taxon>
        <taxon>Bacillati</taxon>
        <taxon>Actinomycetota</taxon>
        <taxon>Actinomycetes</taxon>
        <taxon>Micrococcales</taxon>
        <taxon>Microbacteriaceae</taxon>
        <taxon>Microbacterium</taxon>
    </lineage>
</organism>
<dbReference type="STRING" id="993073.AS029_14445"/>
<reference evidence="1 2" key="1">
    <citation type="submission" date="2016-09" db="EMBL/GenBank/DDBJ databases">
        <authorList>
            <person name="Capua I."/>
            <person name="De Benedictis P."/>
            <person name="Joannis T."/>
            <person name="Lombin L.H."/>
            <person name="Cattoli G."/>
        </authorList>
    </citation>
    <scope>NUCLEOTIDE SEQUENCE [LARGE SCALE GENOMIC DNA]</scope>
    <source>
        <strain evidence="1 2">NIO-1002</strain>
    </source>
</reference>
<protein>
    <submittedName>
        <fullName evidence="1">Uncharacterized protein</fullName>
    </submittedName>
</protein>
<dbReference type="Proteomes" id="UP000183203">
    <property type="component" value="Unassembled WGS sequence"/>
</dbReference>
<evidence type="ECO:0000313" key="1">
    <source>
        <dbReference type="EMBL" id="SDC87652.1"/>
    </source>
</evidence>
<gene>
    <name evidence="1" type="ORF">SAMN05216418_3174</name>
</gene>
<sequence length="105" mass="10730">MTWSIDPGSARSIISSARAETSSLDEAASAVADRFAEAARAAQHAPRTVGALTNLAADPFLVAIASVRRRIVAVTDTADAVIDVYVAGDLEMAAQTQAAMPGDGS</sequence>
<proteinExistence type="predicted"/>
<dbReference type="InterPro" id="IPR045436">
    <property type="entry name" value="DUF6507"/>
</dbReference>
<dbReference type="RefSeq" id="WP_058233305.1">
    <property type="nucleotide sequence ID" value="NZ_FMYG01000008.1"/>
</dbReference>
<name>A0A1G6Q5A4_9MICO</name>
<dbReference type="EMBL" id="FMYG01000008">
    <property type="protein sequence ID" value="SDC87652.1"/>
    <property type="molecule type" value="Genomic_DNA"/>
</dbReference>
<dbReference type="AlphaFoldDB" id="A0A1G6Q5A4"/>
<evidence type="ECO:0000313" key="2">
    <source>
        <dbReference type="Proteomes" id="UP000183203"/>
    </source>
</evidence>